<protein>
    <submittedName>
        <fullName evidence="1">Uncharacterized protein</fullName>
    </submittedName>
</protein>
<organism evidence="1 2">
    <name type="scientific">Pseudomonas putida</name>
    <name type="common">Arthrobacter siderocapsulatus</name>
    <dbReference type="NCBI Taxonomy" id="303"/>
    <lineage>
        <taxon>Bacteria</taxon>
        <taxon>Pseudomonadati</taxon>
        <taxon>Pseudomonadota</taxon>
        <taxon>Gammaproteobacteria</taxon>
        <taxon>Pseudomonadales</taxon>
        <taxon>Pseudomonadaceae</taxon>
        <taxon>Pseudomonas</taxon>
    </lineage>
</organism>
<proteinExistence type="predicted"/>
<gene>
    <name evidence="1" type="ORF">PPUN14671_17330</name>
</gene>
<evidence type="ECO:0000313" key="1">
    <source>
        <dbReference type="EMBL" id="GLO34900.1"/>
    </source>
</evidence>
<reference evidence="1" key="1">
    <citation type="submission" date="2023-01" db="EMBL/GenBank/DDBJ databases">
        <title>Whole-genome sequence of Pseudomonas putida NBRC 14671.</title>
        <authorList>
            <person name="Morohoshi T."/>
            <person name="Someya N."/>
        </authorList>
    </citation>
    <scope>NUCLEOTIDE SEQUENCE</scope>
    <source>
        <strain evidence="1">NBRC 14671</strain>
    </source>
</reference>
<name>A0AA37RA99_PSEPU</name>
<dbReference type="Proteomes" id="UP001161257">
    <property type="component" value="Unassembled WGS sequence"/>
</dbReference>
<evidence type="ECO:0000313" key="2">
    <source>
        <dbReference type="Proteomes" id="UP001161257"/>
    </source>
</evidence>
<comment type="caution">
    <text evidence="1">The sequence shown here is derived from an EMBL/GenBank/DDBJ whole genome shotgun (WGS) entry which is preliminary data.</text>
</comment>
<dbReference type="AlphaFoldDB" id="A0AA37RA99"/>
<dbReference type="RefSeq" id="WP_284355746.1">
    <property type="nucleotide sequence ID" value="NZ_BSKF01000009.1"/>
</dbReference>
<accession>A0AA37RA99</accession>
<sequence length="183" mass="20313">MNHGIADEVHTLFDALTAMLEGGELEGVTKGLPLCSISLTAEQTEEIRVRLQDKLLAVARGAVPVVSVGREADAGQAGDLHVHFLKRYQAEETALGWFVDVEGESCWYFKVANERSGHRLAELFNQPENRRKLDAHRSEVGVEVASLTLWLNHIRDSHVDVLQFGYKSTGQLHPAVPEMQDLC</sequence>
<dbReference type="EMBL" id="BSKJ01000003">
    <property type="protein sequence ID" value="GLO34900.1"/>
    <property type="molecule type" value="Genomic_DNA"/>
</dbReference>